<dbReference type="GO" id="GO:0005739">
    <property type="term" value="C:mitochondrion"/>
    <property type="evidence" value="ECO:0007669"/>
    <property type="project" value="UniProtKB-SubCell"/>
</dbReference>
<dbReference type="Gene3D" id="3.30.565.10">
    <property type="entry name" value="Histidine kinase-like ATPase, C-terminal domain"/>
    <property type="match status" value="1"/>
</dbReference>
<evidence type="ECO:0000256" key="1">
    <source>
        <dbReference type="ARBA" id="ARBA00004173"/>
    </source>
</evidence>
<evidence type="ECO:0000256" key="8">
    <source>
        <dbReference type="ARBA" id="ARBA00039078"/>
    </source>
</evidence>
<comment type="catalytic activity">
    <reaction evidence="9">
        <text>L-seryl-[pyruvate dehydrogenase E1 alpha subunit] + ATP = O-phospho-L-seryl-[pyruvate dehydrogenase E1 alpha subunit] + ADP + H(+)</text>
        <dbReference type="Rhea" id="RHEA:23052"/>
        <dbReference type="Rhea" id="RHEA-COMP:13689"/>
        <dbReference type="Rhea" id="RHEA-COMP:13690"/>
        <dbReference type="ChEBI" id="CHEBI:15378"/>
        <dbReference type="ChEBI" id="CHEBI:29999"/>
        <dbReference type="ChEBI" id="CHEBI:30616"/>
        <dbReference type="ChEBI" id="CHEBI:83421"/>
        <dbReference type="ChEBI" id="CHEBI:456216"/>
        <dbReference type="EC" id="2.7.11.2"/>
    </reaction>
</comment>
<dbReference type="AlphaFoldDB" id="A0A382AQP6"/>
<dbReference type="GO" id="GO:0005524">
    <property type="term" value="F:ATP binding"/>
    <property type="evidence" value="ECO:0007669"/>
    <property type="project" value="UniProtKB-KW"/>
</dbReference>
<evidence type="ECO:0000256" key="7">
    <source>
        <dbReference type="ARBA" id="ARBA00023128"/>
    </source>
</evidence>
<accession>A0A382AQP6</accession>
<keyword evidence="5" id="KW-0418">Kinase</keyword>
<dbReference type="SUPFAM" id="SSF69012">
    <property type="entry name" value="alpha-ketoacid dehydrogenase kinase, N-terminal domain"/>
    <property type="match status" value="1"/>
</dbReference>
<evidence type="ECO:0000256" key="4">
    <source>
        <dbReference type="ARBA" id="ARBA00022741"/>
    </source>
</evidence>
<dbReference type="SMART" id="SM00387">
    <property type="entry name" value="HATPase_c"/>
    <property type="match status" value="1"/>
</dbReference>
<reference evidence="11" key="1">
    <citation type="submission" date="2018-05" db="EMBL/GenBank/DDBJ databases">
        <authorList>
            <person name="Lanie J.A."/>
            <person name="Ng W.-L."/>
            <person name="Kazmierczak K.M."/>
            <person name="Andrzejewski T.M."/>
            <person name="Davidsen T.M."/>
            <person name="Wayne K.J."/>
            <person name="Tettelin H."/>
            <person name="Glass J.I."/>
            <person name="Rusch D."/>
            <person name="Podicherti R."/>
            <person name="Tsui H.-C.T."/>
            <person name="Winkler M.E."/>
        </authorList>
    </citation>
    <scope>NUCLEOTIDE SEQUENCE</scope>
</reference>
<evidence type="ECO:0000256" key="3">
    <source>
        <dbReference type="ARBA" id="ARBA00022679"/>
    </source>
</evidence>
<evidence type="ECO:0000256" key="5">
    <source>
        <dbReference type="ARBA" id="ARBA00022777"/>
    </source>
</evidence>
<dbReference type="PANTHER" id="PTHR11947:SF3">
    <property type="entry name" value="[PYRUVATE DEHYDROGENASE (ACETYL-TRANSFERRING)] KINASE, MITOCHONDRIAL"/>
    <property type="match status" value="1"/>
</dbReference>
<dbReference type="EC" id="2.7.11.2" evidence="8"/>
<dbReference type="InterPro" id="IPR018955">
    <property type="entry name" value="BCDHK/PDK_N"/>
</dbReference>
<comment type="subcellular location">
    <subcellularLocation>
        <location evidence="1">Mitochondrion</location>
    </subcellularLocation>
</comment>
<feature type="domain" description="Histidine kinase" evidence="10">
    <location>
        <begin position="239"/>
        <end position="349"/>
    </location>
</feature>
<dbReference type="InterPro" id="IPR003594">
    <property type="entry name" value="HATPase_dom"/>
</dbReference>
<sequence length="360" mass="41920">MPMLYWLTKVKQIARINANPLKLSYVCNYGKMGRNEIMKQTKFLHREIPIRLSHRIEDLHQLPHDLSKSSSMQELYEMYMSSFQKLYGYKEPDNWDWEECLNYMKEVSTLKDEHANIELRVSKAISEYKKIIQYRNGYFDEDIINIDQILTNFYYSRIGIRFLVSQHTEIFNQLEKGKEENGVVDNECTPHGIITEAVSQVERICVEQYCRYPGTGYQIPKVNINMSEDFRMPYISRHFYYIIFEILKNAFKASIENDKGTSLISIEDSIGNNDYIIKITDNGNSFDREVLDKIHSFFYTTSGGGTDLSGFGHGLGLSQIYVRYFGGDIKIIPMEGSGTQVIIYFSNFTNNSENVADDFN</sequence>
<dbReference type="InterPro" id="IPR036784">
    <property type="entry name" value="AK/P_DHK_N_sf"/>
</dbReference>
<dbReference type="GO" id="GO:0004740">
    <property type="term" value="F:pyruvate dehydrogenase (acetyl-transferring) kinase activity"/>
    <property type="evidence" value="ECO:0007669"/>
    <property type="project" value="UniProtKB-EC"/>
</dbReference>
<keyword evidence="7" id="KW-0496">Mitochondrion</keyword>
<evidence type="ECO:0000256" key="6">
    <source>
        <dbReference type="ARBA" id="ARBA00022840"/>
    </source>
</evidence>
<dbReference type="Gene3D" id="1.20.140.20">
    <property type="entry name" value="Alpha-ketoacid/pyruvate dehydrogenase kinase, N-terminal domain"/>
    <property type="match status" value="1"/>
</dbReference>
<dbReference type="SUPFAM" id="SSF55874">
    <property type="entry name" value="ATPase domain of HSP90 chaperone/DNA topoisomerase II/histidine kinase"/>
    <property type="match status" value="1"/>
</dbReference>
<dbReference type="PROSITE" id="PS50109">
    <property type="entry name" value="HIS_KIN"/>
    <property type="match status" value="1"/>
</dbReference>
<dbReference type="GO" id="GO:0010906">
    <property type="term" value="P:regulation of glucose metabolic process"/>
    <property type="evidence" value="ECO:0007669"/>
    <property type="project" value="TreeGrafter"/>
</dbReference>
<dbReference type="PANTHER" id="PTHR11947">
    <property type="entry name" value="PYRUVATE DEHYDROGENASE KINASE"/>
    <property type="match status" value="1"/>
</dbReference>
<dbReference type="Pfam" id="PF10436">
    <property type="entry name" value="BCDHK_Adom3"/>
    <property type="match status" value="1"/>
</dbReference>
<dbReference type="InterPro" id="IPR036890">
    <property type="entry name" value="HATPase_C_sf"/>
</dbReference>
<keyword evidence="6" id="KW-0067">ATP-binding</keyword>
<organism evidence="11">
    <name type="scientific">marine metagenome</name>
    <dbReference type="NCBI Taxonomy" id="408172"/>
    <lineage>
        <taxon>unclassified sequences</taxon>
        <taxon>metagenomes</taxon>
        <taxon>ecological metagenomes</taxon>
    </lineage>
</organism>
<evidence type="ECO:0000256" key="2">
    <source>
        <dbReference type="ARBA" id="ARBA00006155"/>
    </source>
</evidence>
<dbReference type="Pfam" id="PF02518">
    <property type="entry name" value="HATPase_c"/>
    <property type="match status" value="1"/>
</dbReference>
<comment type="similarity">
    <text evidence="2">Belongs to the PDK/BCKDK protein kinase family.</text>
</comment>
<evidence type="ECO:0000313" key="11">
    <source>
        <dbReference type="EMBL" id="SVB03422.1"/>
    </source>
</evidence>
<name>A0A382AQP6_9ZZZZ</name>
<evidence type="ECO:0000256" key="9">
    <source>
        <dbReference type="ARBA" id="ARBA00048201"/>
    </source>
</evidence>
<keyword evidence="3" id="KW-0808">Transferase</keyword>
<dbReference type="InterPro" id="IPR005467">
    <property type="entry name" value="His_kinase_dom"/>
</dbReference>
<evidence type="ECO:0000259" key="10">
    <source>
        <dbReference type="PROSITE" id="PS50109"/>
    </source>
</evidence>
<keyword evidence="4" id="KW-0547">Nucleotide-binding</keyword>
<proteinExistence type="inferred from homology"/>
<gene>
    <name evidence="11" type="ORF">METZ01_LOCUS156276</name>
</gene>
<protein>
    <recommendedName>
        <fullName evidence="8">[pyruvate dehydrogenase (acetyl-transferring)] kinase</fullName>
        <ecNumber evidence="8">2.7.11.2</ecNumber>
    </recommendedName>
</protein>
<dbReference type="InterPro" id="IPR039028">
    <property type="entry name" value="BCKD/PDK"/>
</dbReference>
<dbReference type="EMBL" id="UINC01026268">
    <property type="protein sequence ID" value="SVB03422.1"/>
    <property type="molecule type" value="Genomic_DNA"/>
</dbReference>